<sequence>MNQAIIIGSIGLWRKFLKDTLEEEGINTICFVDTVESGMSYSGVPIITPEELPRYTKGFNGLVLVTFPIKDKRREDFFKRVLEYIGDHVHVLSFTEVYKKYKNALIMAKKVGDLWLSEDYDKDSALDVIELLSDEKSKHIVSSWIKFRETLDIDYIVDPEEPQYFPNDLSVQNFVPQEYALLDLGAFTGDSYLFLKDKLSEYSKKLTLYAGIEADQENFLKLVKTVEENETGEKVILLNTACFSKNTYIEFFKTGTDRSSYLNFSDIEVKNEKVKLIAAKLDVILRNFKFDIVKADIEGAEFECLCGMENIITNSNSVMMISIYHKPEDIYQITKFVKEKLNNHELFVRVHSSFFINTILYAIPRN</sequence>
<protein>
    <submittedName>
        <fullName evidence="2">FkbM family methyltransferase</fullName>
    </submittedName>
</protein>
<organism evidence="2">
    <name type="scientific">Fervidobacterium pennivorans</name>
    <dbReference type="NCBI Taxonomy" id="93466"/>
    <lineage>
        <taxon>Bacteria</taxon>
        <taxon>Thermotogati</taxon>
        <taxon>Thermotogota</taxon>
        <taxon>Thermotogae</taxon>
        <taxon>Thermotogales</taxon>
        <taxon>Fervidobacteriaceae</taxon>
        <taxon>Fervidobacterium</taxon>
    </lineage>
</organism>
<dbReference type="Pfam" id="PF05050">
    <property type="entry name" value="Methyltransf_21"/>
    <property type="match status" value="1"/>
</dbReference>
<keyword evidence="2" id="KW-0808">Transferase</keyword>
<proteinExistence type="predicted"/>
<dbReference type="NCBIfam" id="TIGR01444">
    <property type="entry name" value="fkbM_fam"/>
    <property type="match status" value="1"/>
</dbReference>
<accession>A0A7V4CPL3</accession>
<gene>
    <name evidence="2" type="ORF">ENU12_09170</name>
</gene>
<dbReference type="AlphaFoldDB" id="A0A7V4CPL3"/>
<comment type="caution">
    <text evidence="2">The sequence shown here is derived from an EMBL/GenBank/DDBJ whole genome shotgun (WGS) entry which is preliminary data.</text>
</comment>
<dbReference type="Gene3D" id="3.40.50.150">
    <property type="entry name" value="Vaccinia Virus protein VP39"/>
    <property type="match status" value="1"/>
</dbReference>
<name>A0A7V4CPL3_FERPE</name>
<dbReference type="InterPro" id="IPR006342">
    <property type="entry name" value="FkbM_mtfrase"/>
</dbReference>
<dbReference type="InterPro" id="IPR029063">
    <property type="entry name" value="SAM-dependent_MTases_sf"/>
</dbReference>
<dbReference type="GO" id="GO:0032259">
    <property type="term" value="P:methylation"/>
    <property type="evidence" value="ECO:0007669"/>
    <property type="project" value="UniProtKB-KW"/>
</dbReference>
<dbReference type="EMBL" id="DTBH01000190">
    <property type="protein sequence ID" value="HGQ78046.1"/>
    <property type="molecule type" value="Genomic_DNA"/>
</dbReference>
<keyword evidence="2" id="KW-0489">Methyltransferase</keyword>
<evidence type="ECO:0000313" key="2">
    <source>
        <dbReference type="EMBL" id="HGQ78046.1"/>
    </source>
</evidence>
<evidence type="ECO:0000259" key="1">
    <source>
        <dbReference type="Pfam" id="PF05050"/>
    </source>
</evidence>
<dbReference type="SUPFAM" id="SSF53335">
    <property type="entry name" value="S-adenosyl-L-methionine-dependent methyltransferases"/>
    <property type="match status" value="1"/>
</dbReference>
<dbReference type="GO" id="GO:0008168">
    <property type="term" value="F:methyltransferase activity"/>
    <property type="evidence" value="ECO:0007669"/>
    <property type="project" value="UniProtKB-KW"/>
</dbReference>
<feature type="domain" description="Methyltransferase FkbM" evidence="1">
    <location>
        <begin position="183"/>
        <end position="338"/>
    </location>
</feature>
<reference evidence="2" key="1">
    <citation type="journal article" date="2020" name="mSystems">
        <title>Genome- and Community-Level Interaction Insights into Carbon Utilization and Element Cycling Functions of Hydrothermarchaeota in Hydrothermal Sediment.</title>
        <authorList>
            <person name="Zhou Z."/>
            <person name="Liu Y."/>
            <person name="Xu W."/>
            <person name="Pan J."/>
            <person name="Luo Z.H."/>
            <person name="Li M."/>
        </authorList>
    </citation>
    <scope>NUCLEOTIDE SEQUENCE [LARGE SCALE GENOMIC DNA]</scope>
    <source>
        <strain evidence="2">SpSt-640</strain>
    </source>
</reference>